<organism evidence="15 16">
    <name type="scientific">Poecilia reticulata</name>
    <name type="common">Guppy</name>
    <name type="synonym">Acanthophacelus reticulatus</name>
    <dbReference type="NCBI Taxonomy" id="8081"/>
    <lineage>
        <taxon>Eukaryota</taxon>
        <taxon>Metazoa</taxon>
        <taxon>Chordata</taxon>
        <taxon>Craniata</taxon>
        <taxon>Vertebrata</taxon>
        <taxon>Euteleostomi</taxon>
        <taxon>Actinopterygii</taxon>
        <taxon>Neopterygii</taxon>
        <taxon>Teleostei</taxon>
        <taxon>Neoteleostei</taxon>
        <taxon>Acanthomorphata</taxon>
        <taxon>Ovalentaria</taxon>
        <taxon>Atherinomorphae</taxon>
        <taxon>Cyprinodontiformes</taxon>
        <taxon>Poeciliidae</taxon>
        <taxon>Poeciliinae</taxon>
        <taxon>Poecilia</taxon>
    </lineage>
</organism>
<protein>
    <submittedName>
        <fullName evidence="15">Glypican 4</fullName>
    </submittedName>
</protein>
<evidence type="ECO:0000313" key="16">
    <source>
        <dbReference type="Proteomes" id="UP000242638"/>
    </source>
</evidence>
<feature type="region of interest" description="Disordered" evidence="13">
    <location>
        <begin position="476"/>
        <end position="536"/>
    </location>
</feature>
<keyword evidence="9 12" id="KW-0357">Heparan sulfate</keyword>
<evidence type="ECO:0000256" key="6">
    <source>
        <dbReference type="ARBA" id="ARBA00022974"/>
    </source>
</evidence>
<evidence type="ECO:0000256" key="5">
    <source>
        <dbReference type="ARBA" id="ARBA00022729"/>
    </source>
</evidence>
<evidence type="ECO:0000256" key="4">
    <source>
        <dbReference type="ARBA" id="ARBA00022622"/>
    </source>
</evidence>
<keyword evidence="7 12" id="KW-0472">Membrane</keyword>
<name>A0A3P9NA70_POERE</name>
<reference evidence="15" key="3">
    <citation type="submission" date="2025-09" db="UniProtKB">
        <authorList>
            <consortium name="Ensembl"/>
        </authorList>
    </citation>
    <scope>IDENTIFICATION</scope>
    <source>
        <strain evidence="15">Guanapo</strain>
    </source>
</reference>
<dbReference type="GO" id="GO:1905475">
    <property type="term" value="P:regulation of protein localization to membrane"/>
    <property type="evidence" value="ECO:0007669"/>
    <property type="project" value="TreeGrafter"/>
</dbReference>
<dbReference type="STRING" id="8081.ENSPREP00000006456"/>
<sequence length="557" mass="61491">MKTLSVLCVVCTLAVLSVSGTSEPKLKNCNEVREAFTSKGFNMNDAPNKVVNGAPLKVCPQGLSCCTAEMEDKLSQQSHTEIKAPVSRLSTTLQSTFKQRHDHFDKFFKELLKNSQTSLHNMFVRTYGMMYMDNAQLFTDFFASLTRYYVSGSSAVNLESMLSDFWADLLERMFRLVNVQYEFSDAYMECVSQHTEQLQPFGDVPRKMRIQMTRAFVAARTFVRGLALMPDVVNKVSTVSASPSCVRAATKMLYCPYCSGQVALKPCQNYCLNVMRGCFANQADLDTEWNNFLDAMLGLADRLEGPFNFESVMDPLDVKISEAIMNMQENSVQVSQRVFQGCGTPKLNKAFRSKRSGKETGFTGRFRPYSPEARPTTAAGTSLDRLTMEVKKKLKHAKKFWSTLPETVCAGELTVPGDECWNGTAKSRYQSDVIGNGLANQVSNPDVEVDITKPDVVIRTQIAVLKDMTNRLKAAHSGNDVTFEPEDEASGDGESGSGCDSPSCGEDDIYISTAQNPEKPRVNTVHKDSSSASSRGSLAPALALCGPALALLAPHWR</sequence>
<keyword evidence="3" id="KW-1003">Cell membrane</keyword>
<evidence type="ECO:0000256" key="9">
    <source>
        <dbReference type="ARBA" id="ARBA00023207"/>
    </source>
</evidence>
<keyword evidence="10 12" id="KW-0449">Lipoprotein</keyword>
<accession>A0A3P9NA70</accession>
<dbReference type="GeneID" id="103471061"/>
<dbReference type="OMA" id="TAKSRYQ"/>
<dbReference type="PANTHER" id="PTHR10822:SF25">
    <property type="entry name" value="GLYPICAN-4"/>
    <property type="match status" value="1"/>
</dbReference>
<reference evidence="15" key="2">
    <citation type="submission" date="2025-08" db="UniProtKB">
        <authorList>
            <consortium name="Ensembl"/>
        </authorList>
    </citation>
    <scope>IDENTIFICATION</scope>
    <source>
        <strain evidence="15">Guanapo</strain>
    </source>
</reference>
<dbReference type="Ensembl" id="ENSPRET00000006542.1">
    <property type="protein sequence ID" value="ENSPREP00000006456.1"/>
    <property type="gene ID" value="ENSPREG00000004468.1"/>
</dbReference>
<dbReference type="AlphaFoldDB" id="A0A3P9NA70"/>
<dbReference type="OrthoDB" id="10010764at2759"/>
<keyword evidence="4 12" id="KW-0336">GPI-anchor</keyword>
<comment type="similarity">
    <text evidence="2 11">Belongs to the glypican family.</text>
</comment>
<keyword evidence="5 14" id="KW-0732">Signal</keyword>
<evidence type="ECO:0000256" key="8">
    <source>
        <dbReference type="ARBA" id="ARBA00023180"/>
    </source>
</evidence>
<evidence type="ECO:0000256" key="3">
    <source>
        <dbReference type="ARBA" id="ARBA00022475"/>
    </source>
</evidence>
<evidence type="ECO:0000256" key="1">
    <source>
        <dbReference type="ARBA" id="ARBA00004609"/>
    </source>
</evidence>
<dbReference type="RefSeq" id="XP_008418081.1">
    <property type="nucleotide sequence ID" value="XM_008419859.2"/>
</dbReference>
<dbReference type="GO" id="GO:0009986">
    <property type="term" value="C:cell surface"/>
    <property type="evidence" value="ECO:0007669"/>
    <property type="project" value="TreeGrafter"/>
</dbReference>
<dbReference type="PANTHER" id="PTHR10822">
    <property type="entry name" value="GLYPICAN"/>
    <property type="match status" value="1"/>
</dbReference>
<dbReference type="Proteomes" id="UP000242638">
    <property type="component" value="Unassembled WGS sequence"/>
</dbReference>
<proteinExistence type="inferred from homology"/>
<dbReference type="GO" id="GO:0016477">
    <property type="term" value="P:cell migration"/>
    <property type="evidence" value="ECO:0007669"/>
    <property type="project" value="TreeGrafter"/>
</dbReference>
<feature type="signal peptide" evidence="14">
    <location>
        <begin position="1"/>
        <end position="20"/>
    </location>
</feature>
<comment type="function">
    <text evidence="12">Cell surface proteoglycan.</text>
</comment>
<dbReference type="GO" id="GO:0009966">
    <property type="term" value="P:regulation of signal transduction"/>
    <property type="evidence" value="ECO:0007669"/>
    <property type="project" value="InterPro"/>
</dbReference>
<evidence type="ECO:0000256" key="10">
    <source>
        <dbReference type="ARBA" id="ARBA00023288"/>
    </source>
</evidence>
<dbReference type="KEGG" id="pret:103471061"/>
<dbReference type="GO" id="GO:0098552">
    <property type="term" value="C:side of membrane"/>
    <property type="evidence" value="ECO:0007669"/>
    <property type="project" value="UniProtKB-KW"/>
</dbReference>
<dbReference type="GeneTree" id="ENSGT01050000244897"/>
<dbReference type="Pfam" id="PF01153">
    <property type="entry name" value="Glypican"/>
    <property type="match status" value="1"/>
</dbReference>
<comment type="subcellular location">
    <subcellularLocation>
        <location evidence="1 12">Cell membrane</location>
        <topology evidence="1 12">Lipid-anchor</topology>
        <topology evidence="1 12">GPI-anchor</topology>
    </subcellularLocation>
</comment>
<keyword evidence="16" id="KW-1185">Reference proteome</keyword>
<dbReference type="InterPro" id="IPR001863">
    <property type="entry name" value="Glypican"/>
</dbReference>
<dbReference type="Bgee" id="ENSPREG00000004468">
    <property type="expression patterns" value="Expressed in caudal fin and 1 other cell type or tissue"/>
</dbReference>
<evidence type="ECO:0000256" key="7">
    <source>
        <dbReference type="ARBA" id="ARBA00023136"/>
    </source>
</evidence>
<evidence type="ECO:0000256" key="14">
    <source>
        <dbReference type="SAM" id="SignalP"/>
    </source>
</evidence>
<keyword evidence="8" id="KW-0325">Glycoprotein</keyword>
<reference evidence="16" key="1">
    <citation type="submission" date="2013-11" db="EMBL/GenBank/DDBJ databases">
        <title>The genomic landscape of the Guanapo guppy.</title>
        <authorList>
            <person name="Kuenstner A."/>
            <person name="Dreyer C."/>
        </authorList>
    </citation>
    <scope>NUCLEOTIDE SEQUENCE</scope>
    <source>
        <strain evidence="16">Guanapo</strain>
    </source>
</reference>
<evidence type="ECO:0000256" key="13">
    <source>
        <dbReference type="SAM" id="MobiDB-lite"/>
    </source>
</evidence>
<feature type="compositionally biased region" description="Basic and acidic residues" evidence="13">
    <location>
        <begin position="518"/>
        <end position="529"/>
    </location>
</feature>
<evidence type="ECO:0000256" key="11">
    <source>
        <dbReference type="RuleBase" id="RU003518"/>
    </source>
</evidence>
<keyword evidence="6 12" id="KW-0654">Proteoglycan</keyword>
<dbReference type="GO" id="GO:0005886">
    <property type="term" value="C:plasma membrane"/>
    <property type="evidence" value="ECO:0007669"/>
    <property type="project" value="UniProtKB-SubCell"/>
</dbReference>
<feature type="chain" id="PRO_5018168694" evidence="14">
    <location>
        <begin position="21"/>
        <end position="557"/>
    </location>
</feature>
<evidence type="ECO:0000256" key="2">
    <source>
        <dbReference type="ARBA" id="ARBA00010260"/>
    </source>
</evidence>
<evidence type="ECO:0000256" key="12">
    <source>
        <dbReference type="RuleBase" id="RU003519"/>
    </source>
</evidence>
<dbReference type="GO" id="GO:0045202">
    <property type="term" value="C:synapse"/>
    <property type="evidence" value="ECO:0007669"/>
    <property type="project" value="TreeGrafter"/>
</dbReference>
<dbReference type="CTD" id="2239"/>
<dbReference type="GO" id="GO:0005576">
    <property type="term" value="C:extracellular region"/>
    <property type="evidence" value="ECO:0007669"/>
    <property type="project" value="TreeGrafter"/>
</dbReference>
<evidence type="ECO:0000313" key="15">
    <source>
        <dbReference type="Ensembl" id="ENSPREP00000006456.1"/>
    </source>
</evidence>